<organism evidence="1 2">
    <name type="scientific">Phlebia brevispora</name>
    <dbReference type="NCBI Taxonomy" id="194682"/>
    <lineage>
        <taxon>Eukaryota</taxon>
        <taxon>Fungi</taxon>
        <taxon>Dikarya</taxon>
        <taxon>Basidiomycota</taxon>
        <taxon>Agaricomycotina</taxon>
        <taxon>Agaricomycetes</taxon>
        <taxon>Polyporales</taxon>
        <taxon>Meruliaceae</taxon>
        <taxon>Phlebia</taxon>
    </lineage>
</organism>
<keyword evidence="2" id="KW-1185">Reference proteome</keyword>
<dbReference type="Proteomes" id="UP001148662">
    <property type="component" value="Unassembled WGS sequence"/>
</dbReference>
<name>A0ACC1STD9_9APHY</name>
<accession>A0ACC1STD9</accession>
<proteinExistence type="predicted"/>
<evidence type="ECO:0000313" key="2">
    <source>
        <dbReference type="Proteomes" id="UP001148662"/>
    </source>
</evidence>
<gene>
    <name evidence="1" type="ORF">NM688_g5570</name>
</gene>
<reference evidence="1" key="1">
    <citation type="submission" date="2022-07" db="EMBL/GenBank/DDBJ databases">
        <title>Genome Sequence of Phlebia brevispora.</title>
        <authorList>
            <person name="Buettner E."/>
        </authorList>
    </citation>
    <scope>NUCLEOTIDE SEQUENCE</scope>
    <source>
        <strain evidence="1">MPL23</strain>
    </source>
</reference>
<comment type="caution">
    <text evidence="1">The sequence shown here is derived from an EMBL/GenBank/DDBJ whole genome shotgun (WGS) entry which is preliminary data.</text>
</comment>
<dbReference type="EMBL" id="JANHOG010001040">
    <property type="protein sequence ID" value="KAJ3545912.1"/>
    <property type="molecule type" value="Genomic_DNA"/>
</dbReference>
<protein>
    <submittedName>
        <fullName evidence="1">Uncharacterized protein</fullName>
    </submittedName>
</protein>
<evidence type="ECO:0000313" key="1">
    <source>
        <dbReference type="EMBL" id="KAJ3545912.1"/>
    </source>
</evidence>
<sequence>MLSIKSLAILILAFEILSSLAVPRLSIRAEDVAKSLTNLNSALQEPVGQLRSLSANNASVATLTPIIDNLNLAINVAINDIDSAYQKPYSSSSGADVSVDVSLSEVGKLLGDVLKLVFDVLRYVLHIVDGLLGEDVDPLLTSVGDTVTRLVSSVLNITGGDVSSILNLVDVDLGSLLRVVGRLAGSLLDILNLHVNIS</sequence>